<gene>
    <name evidence="1" type="ORF">JZ751_009580</name>
</gene>
<dbReference type="AlphaFoldDB" id="A0A8T2NY49"/>
<accession>A0A8T2NY49</accession>
<protein>
    <submittedName>
        <fullName evidence="1">Uncharacterized protein</fullName>
    </submittedName>
</protein>
<comment type="caution">
    <text evidence="1">The sequence shown here is derived from an EMBL/GenBank/DDBJ whole genome shotgun (WGS) entry which is preliminary data.</text>
</comment>
<dbReference type="Proteomes" id="UP000824540">
    <property type="component" value="Unassembled WGS sequence"/>
</dbReference>
<sequence>MKLHLHTHTSTIIYAHLHIHVHISLHTYIHISRNTCKLTHRLAHTHYCSYSTAHITLSR</sequence>
<keyword evidence="2" id="KW-1185">Reference proteome</keyword>
<name>A0A8T2NY49_9TELE</name>
<reference evidence="1" key="1">
    <citation type="thesis" date="2021" institute="BYU ScholarsArchive" country="Provo, UT, USA">
        <title>Applications of and Algorithms for Genome Assembly and Genomic Analyses with an Emphasis on Marine Teleosts.</title>
        <authorList>
            <person name="Pickett B.D."/>
        </authorList>
    </citation>
    <scope>NUCLEOTIDE SEQUENCE</scope>
    <source>
        <strain evidence="1">HI-2016</strain>
    </source>
</reference>
<dbReference type="EMBL" id="JAFBMS010000018">
    <property type="protein sequence ID" value="KAG9345039.1"/>
    <property type="molecule type" value="Genomic_DNA"/>
</dbReference>
<evidence type="ECO:0000313" key="2">
    <source>
        <dbReference type="Proteomes" id="UP000824540"/>
    </source>
</evidence>
<evidence type="ECO:0000313" key="1">
    <source>
        <dbReference type="EMBL" id="KAG9345039.1"/>
    </source>
</evidence>
<organism evidence="1 2">
    <name type="scientific">Albula glossodonta</name>
    <name type="common">roundjaw bonefish</name>
    <dbReference type="NCBI Taxonomy" id="121402"/>
    <lineage>
        <taxon>Eukaryota</taxon>
        <taxon>Metazoa</taxon>
        <taxon>Chordata</taxon>
        <taxon>Craniata</taxon>
        <taxon>Vertebrata</taxon>
        <taxon>Euteleostomi</taxon>
        <taxon>Actinopterygii</taxon>
        <taxon>Neopterygii</taxon>
        <taxon>Teleostei</taxon>
        <taxon>Albuliformes</taxon>
        <taxon>Albulidae</taxon>
        <taxon>Albula</taxon>
    </lineage>
</organism>
<proteinExistence type="predicted"/>